<dbReference type="STRING" id="946333.A4W93_14675"/>
<evidence type="ECO:0000256" key="1">
    <source>
        <dbReference type="SAM" id="MobiDB-lite"/>
    </source>
</evidence>
<name>A0A1W6LA34_9BURK</name>
<organism evidence="3 4">
    <name type="scientific">Piscinibacter gummiphilus</name>
    <dbReference type="NCBI Taxonomy" id="946333"/>
    <lineage>
        <taxon>Bacteria</taxon>
        <taxon>Pseudomonadati</taxon>
        <taxon>Pseudomonadota</taxon>
        <taxon>Betaproteobacteria</taxon>
        <taxon>Burkholderiales</taxon>
        <taxon>Sphaerotilaceae</taxon>
        <taxon>Piscinibacter</taxon>
    </lineage>
</organism>
<dbReference type="InterPro" id="IPR043129">
    <property type="entry name" value="ATPase_NBD"/>
</dbReference>
<keyword evidence="3" id="KW-0808">Transferase</keyword>
<dbReference type="Gene3D" id="3.30.420.40">
    <property type="match status" value="2"/>
</dbReference>
<feature type="compositionally biased region" description="Low complexity" evidence="1">
    <location>
        <begin position="1"/>
        <end position="13"/>
    </location>
</feature>
<protein>
    <submittedName>
        <fullName evidence="3">Serine/threonine protein kinase</fullName>
    </submittedName>
</protein>
<keyword evidence="3" id="KW-0723">Serine/threonine-protein kinase</keyword>
<dbReference type="EMBL" id="CP015118">
    <property type="protein sequence ID" value="ARN21038.1"/>
    <property type="molecule type" value="Genomic_DNA"/>
</dbReference>
<feature type="domain" description="HTH marR-type" evidence="2">
    <location>
        <begin position="34"/>
        <end position="78"/>
    </location>
</feature>
<dbReference type="InterPro" id="IPR036388">
    <property type="entry name" value="WH-like_DNA-bd_sf"/>
</dbReference>
<dbReference type="KEGG" id="rgu:A4W93_14675"/>
<feature type="region of interest" description="Disordered" evidence="1">
    <location>
        <begin position="1"/>
        <end position="24"/>
    </location>
</feature>
<dbReference type="Proteomes" id="UP000193427">
    <property type="component" value="Chromosome"/>
</dbReference>
<dbReference type="AlphaFoldDB" id="A0A1W6LA34"/>
<dbReference type="GO" id="GO:0004674">
    <property type="term" value="F:protein serine/threonine kinase activity"/>
    <property type="evidence" value="ECO:0007669"/>
    <property type="project" value="UniProtKB-KW"/>
</dbReference>
<dbReference type="SUPFAM" id="SSF53067">
    <property type="entry name" value="Actin-like ATPase domain"/>
    <property type="match status" value="1"/>
</dbReference>
<evidence type="ECO:0000259" key="2">
    <source>
        <dbReference type="Pfam" id="PF01047"/>
    </source>
</evidence>
<dbReference type="Pfam" id="PF00480">
    <property type="entry name" value="ROK"/>
    <property type="match status" value="1"/>
</dbReference>
<dbReference type="Pfam" id="PF01047">
    <property type="entry name" value="MarR"/>
    <property type="match status" value="1"/>
</dbReference>
<dbReference type="PANTHER" id="PTHR18964:SF169">
    <property type="entry name" value="N-ACETYLMANNOSAMINE KINASE"/>
    <property type="match status" value="1"/>
</dbReference>
<dbReference type="CDD" id="cd23763">
    <property type="entry name" value="ASKHA_ATPase_ROK"/>
    <property type="match status" value="1"/>
</dbReference>
<dbReference type="InterPro" id="IPR036390">
    <property type="entry name" value="WH_DNA-bd_sf"/>
</dbReference>
<evidence type="ECO:0000313" key="4">
    <source>
        <dbReference type="Proteomes" id="UP000193427"/>
    </source>
</evidence>
<dbReference type="InterPro" id="IPR000835">
    <property type="entry name" value="HTH_MarR-typ"/>
</dbReference>
<sequence>MSSDAHASESAAARPPLRPRGSNQMGMAQFNERVVLQAIRLHGALPQAQIARLTHLTAQTVSLILARLESAGLLLRLAPVRGKVGQPSVPIALDPEGAFSIGINVGRRSLDVLLVDFQGEVRERQTVNYRYPNPDEVLAEIEKQVKAMRKRLGTTRRDRLQGIGVAAPLLLDGWASLLGVTPSASWARIDLAERVGRMSGLPTSFVKDTAAACVAELVAGRGRSLKTFLYVFIGTFIGGGLVIDSQLRSGLHGNAGAVGSHAMRRGEAGQAQPPEQLLSVASLLSLEAAYEAAGLDPAAVGDERSLDAPWRPHTEAWLAQAAPAIAMVVHNAACLLDLDGVIVDGSISRTLLDRLNRDVSDALALYNWEGTQRPQLLPGAVGQDARALGGALLPLHANFSPDRELFLKLERA</sequence>
<dbReference type="OrthoDB" id="8595273at2"/>
<keyword evidence="4" id="KW-1185">Reference proteome</keyword>
<dbReference type="RefSeq" id="WP_085751318.1">
    <property type="nucleotide sequence ID" value="NZ_BSPR01000004.1"/>
</dbReference>
<dbReference type="PANTHER" id="PTHR18964">
    <property type="entry name" value="ROK (REPRESSOR, ORF, KINASE) FAMILY"/>
    <property type="match status" value="1"/>
</dbReference>
<gene>
    <name evidence="3" type="ORF">A4W93_14675</name>
</gene>
<reference evidence="3 4" key="1">
    <citation type="submission" date="2016-04" db="EMBL/GenBank/DDBJ databases">
        <title>Complete genome sequence of natural rubber-degrading, novel Gram-negative bacterium, Rhizobacter gummiphilus strain NS21.</title>
        <authorList>
            <person name="Tabata M."/>
            <person name="Kasai D."/>
            <person name="Fukuda M."/>
        </authorList>
    </citation>
    <scope>NUCLEOTIDE SEQUENCE [LARGE SCALE GENOMIC DNA]</scope>
    <source>
        <strain evidence="3 4">NS21</strain>
    </source>
</reference>
<accession>A0A1W6LA34</accession>
<proteinExistence type="predicted"/>
<dbReference type="GO" id="GO:0003700">
    <property type="term" value="F:DNA-binding transcription factor activity"/>
    <property type="evidence" value="ECO:0007669"/>
    <property type="project" value="InterPro"/>
</dbReference>
<dbReference type="SUPFAM" id="SSF46785">
    <property type="entry name" value="Winged helix' DNA-binding domain"/>
    <property type="match status" value="1"/>
</dbReference>
<dbReference type="GO" id="GO:0019262">
    <property type="term" value="P:N-acetylneuraminate catabolic process"/>
    <property type="evidence" value="ECO:0007669"/>
    <property type="project" value="TreeGrafter"/>
</dbReference>
<dbReference type="GO" id="GO:0009384">
    <property type="term" value="F:N-acylmannosamine kinase activity"/>
    <property type="evidence" value="ECO:0007669"/>
    <property type="project" value="TreeGrafter"/>
</dbReference>
<dbReference type="Gene3D" id="1.10.10.10">
    <property type="entry name" value="Winged helix-like DNA-binding domain superfamily/Winged helix DNA-binding domain"/>
    <property type="match status" value="1"/>
</dbReference>
<dbReference type="InterPro" id="IPR000600">
    <property type="entry name" value="ROK"/>
</dbReference>
<evidence type="ECO:0000313" key="3">
    <source>
        <dbReference type="EMBL" id="ARN21038.1"/>
    </source>
</evidence>
<keyword evidence="3" id="KW-0418">Kinase</keyword>